<gene>
    <name evidence="1" type="ORF">Ddye_030354</name>
</gene>
<accession>A0AAD9TGW8</accession>
<dbReference type="Proteomes" id="UP001280121">
    <property type="component" value="Unassembled WGS sequence"/>
</dbReference>
<evidence type="ECO:0000313" key="1">
    <source>
        <dbReference type="EMBL" id="KAK2635562.1"/>
    </source>
</evidence>
<keyword evidence="2" id="KW-1185">Reference proteome</keyword>
<comment type="caution">
    <text evidence="1">The sequence shown here is derived from an EMBL/GenBank/DDBJ whole genome shotgun (WGS) entry which is preliminary data.</text>
</comment>
<organism evidence="1 2">
    <name type="scientific">Dipteronia dyeriana</name>
    <dbReference type="NCBI Taxonomy" id="168575"/>
    <lineage>
        <taxon>Eukaryota</taxon>
        <taxon>Viridiplantae</taxon>
        <taxon>Streptophyta</taxon>
        <taxon>Embryophyta</taxon>
        <taxon>Tracheophyta</taxon>
        <taxon>Spermatophyta</taxon>
        <taxon>Magnoliopsida</taxon>
        <taxon>eudicotyledons</taxon>
        <taxon>Gunneridae</taxon>
        <taxon>Pentapetalae</taxon>
        <taxon>rosids</taxon>
        <taxon>malvids</taxon>
        <taxon>Sapindales</taxon>
        <taxon>Sapindaceae</taxon>
        <taxon>Hippocastanoideae</taxon>
        <taxon>Acereae</taxon>
        <taxon>Dipteronia</taxon>
    </lineage>
</organism>
<reference evidence="1" key="1">
    <citation type="journal article" date="2023" name="Plant J.">
        <title>Genome sequences and population genomics provide insights into the demographic history, inbreeding, and mutation load of two 'living fossil' tree species of Dipteronia.</title>
        <authorList>
            <person name="Feng Y."/>
            <person name="Comes H.P."/>
            <person name="Chen J."/>
            <person name="Zhu S."/>
            <person name="Lu R."/>
            <person name="Zhang X."/>
            <person name="Li P."/>
            <person name="Qiu J."/>
            <person name="Olsen K.M."/>
            <person name="Qiu Y."/>
        </authorList>
    </citation>
    <scope>NUCLEOTIDE SEQUENCE</scope>
    <source>
        <strain evidence="1">KIB01</strain>
    </source>
</reference>
<sequence>MIGFCITDLGFNGFANNLFKYKGDNGVDGANSVAGGEEVLEVDGVTATSGVDEDEHKVRDESDKVSEVDDGLELAVVDEDGINVYLELLEWYQSKSDDEYFSESEDEKVEPKITRFMERSDFKKMGGGHIEFHVGQTHDNVFSLRVLLKYYVIQKCINYKKNK</sequence>
<dbReference type="EMBL" id="JANJYI010000009">
    <property type="protein sequence ID" value="KAK2635562.1"/>
    <property type="molecule type" value="Genomic_DNA"/>
</dbReference>
<evidence type="ECO:0000313" key="2">
    <source>
        <dbReference type="Proteomes" id="UP001280121"/>
    </source>
</evidence>
<dbReference type="AlphaFoldDB" id="A0AAD9TGW8"/>
<proteinExistence type="predicted"/>
<protein>
    <submittedName>
        <fullName evidence="1">Uncharacterized protein</fullName>
    </submittedName>
</protein>
<name>A0AAD9TGW8_9ROSI</name>